<evidence type="ECO:0000313" key="1">
    <source>
        <dbReference type="EMBL" id="GAC94949.1"/>
    </source>
</evidence>
<dbReference type="HOGENOM" id="CLU_2039060_0_0_1"/>
<name>R9P1B2_PSEHS</name>
<dbReference type="AlphaFoldDB" id="R9P1B2"/>
<keyword evidence="2" id="KW-1185">Reference proteome</keyword>
<gene>
    <name evidence="1" type="ORF">PHSY_002522</name>
</gene>
<accession>R9P1B2</accession>
<reference evidence="2" key="1">
    <citation type="journal article" date="2013" name="Genome Announc.">
        <title>Draft genome sequence of the basidiomycetous yeast-like fungus Pseudozyma hubeiensis SY62, which produces an abundant amount of the biosurfactant mannosylerythritol lipids.</title>
        <authorList>
            <person name="Konishi M."/>
            <person name="Hatada Y."/>
            <person name="Horiuchi J."/>
        </authorList>
    </citation>
    <scope>NUCLEOTIDE SEQUENCE [LARGE SCALE GENOMIC DNA]</scope>
    <source>
        <strain evidence="2">SY62</strain>
    </source>
</reference>
<organism evidence="1 2">
    <name type="scientific">Pseudozyma hubeiensis (strain SY62)</name>
    <name type="common">Yeast</name>
    <dbReference type="NCBI Taxonomy" id="1305764"/>
    <lineage>
        <taxon>Eukaryota</taxon>
        <taxon>Fungi</taxon>
        <taxon>Dikarya</taxon>
        <taxon>Basidiomycota</taxon>
        <taxon>Ustilaginomycotina</taxon>
        <taxon>Ustilaginomycetes</taxon>
        <taxon>Ustilaginales</taxon>
        <taxon>Ustilaginaceae</taxon>
        <taxon>Pseudozyma</taxon>
    </lineage>
</organism>
<dbReference type="Proteomes" id="UP000014071">
    <property type="component" value="Unassembled WGS sequence"/>
</dbReference>
<proteinExistence type="predicted"/>
<evidence type="ECO:0000313" key="2">
    <source>
        <dbReference type="Proteomes" id="UP000014071"/>
    </source>
</evidence>
<dbReference type="GeneID" id="24107815"/>
<dbReference type="RefSeq" id="XP_012188536.1">
    <property type="nucleotide sequence ID" value="XM_012333146.1"/>
</dbReference>
<dbReference type="EMBL" id="DF238787">
    <property type="protein sequence ID" value="GAC94949.1"/>
    <property type="molecule type" value="Genomic_DNA"/>
</dbReference>
<protein>
    <submittedName>
        <fullName evidence="1">Uncharacterized protein</fullName>
    </submittedName>
</protein>
<sequence length="121" mass="13932">MQLVGSEQKTASAFIDCRTWIQIKDDRIDIGPCSVVKDECSSSRHLLGKMWGVIRVLQQHLHDCSWRIGENDMRILRGTIRLTELWDSVRFRRQRSKSRADEARCEVSRLVATAIFAADAE</sequence>